<evidence type="ECO:0000313" key="1">
    <source>
        <dbReference type="EMBL" id="EDY32281.1"/>
    </source>
</evidence>
<comment type="caution">
    <text evidence="1">The sequence shown here is derived from an EMBL/GenBank/DDBJ whole genome shotgun (WGS) entry which is preliminary data.</text>
</comment>
<reference evidence="1 2" key="1">
    <citation type="submission" date="2008-08" db="EMBL/GenBank/DDBJ databases">
        <title>Draft genome sequence of Ruminococcus lactaris ATCC 29176.</title>
        <authorList>
            <person name="Sudarsanam P."/>
            <person name="Ley R."/>
            <person name="Guruge J."/>
            <person name="Turnbaugh P.J."/>
            <person name="Mahowald M."/>
            <person name="Liep D."/>
            <person name="Gordon J."/>
        </authorList>
    </citation>
    <scope>NUCLEOTIDE SEQUENCE [LARGE SCALE GENOMIC DNA]</scope>
    <source>
        <strain evidence="1 2">ATCC 29176</strain>
    </source>
</reference>
<gene>
    <name evidence="1" type="ORF">RUMLAC_01906</name>
</gene>
<keyword evidence="2" id="KW-1185">Reference proteome</keyword>
<evidence type="ECO:0000313" key="2">
    <source>
        <dbReference type="Proteomes" id="UP000003254"/>
    </source>
</evidence>
<protein>
    <submittedName>
        <fullName evidence="1">Uncharacterized protein</fullName>
    </submittedName>
</protein>
<dbReference type="HOGENOM" id="CLU_3172848_0_0_9"/>
<sequence>MFIEAAVHSCIKFYIRERFKIRKRGAVQSVCDGEHKSSESKSTGKIG</sequence>
<name>B5CR07_9FIRM</name>
<organism evidence="1 2">
    <name type="scientific">[Ruminococcus] lactaris ATCC 29176</name>
    <dbReference type="NCBI Taxonomy" id="471875"/>
    <lineage>
        <taxon>Bacteria</taxon>
        <taxon>Bacillati</taxon>
        <taxon>Bacillota</taxon>
        <taxon>Clostridia</taxon>
        <taxon>Lachnospirales</taxon>
        <taxon>Lachnospiraceae</taxon>
        <taxon>Mediterraneibacter</taxon>
    </lineage>
</organism>
<dbReference type="AlphaFoldDB" id="B5CR07"/>
<dbReference type="Proteomes" id="UP000003254">
    <property type="component" value="Unassembled WGS sequence"/>
</dbReference>
<dbReference type="EMBL" id="ABOU02000045">
    <property type="protein sequence ID" value="EDY32281.1"/>
    <property type="molecule type" value="Genomic_DNA"/>
</dbReference>
<accession>B5CR07</accession>
<proteinExistence type="predicted"/>
<reference evidence="1 2" key="2">
    <citation type="submission" date="2008-08" db="EMBL/GenBank/DDBJ databases">
        <authorList>
            <person name="Fulton L."/>
            <person name="Clifton S."/>
            <person name="Fulton B."/>
            <person name="Xu J."/>
            <person name="Minx P."/>
            <person name="Pepin K.H."/>
            <person name="Johnson M."/>
            <person name="Bhonagiri V."/>
            <person name="Nash W.E."/>
            <person name="Mardis E.R."/>
            <person name="Wilson R.K."/>
        </authorList>
    </citation>
    <scope>NUCLEOTIDE SEQUENCE [LARGE SCALE GENOMIC DNA]</scope>
    <source>
        <strain evidence="1 2">ATCC 29176</strain>
    </source>
</reference>